<keyword evidence="5" id="KW-0539">Nucleus</keyword>
<comment type="subcellular location">
    <subcellularLocation>
        <location evidence="1">Nucleus</location>
    </subcellularLocation>
</comment>
<name>A0A3B6ES94_WHEAT</name>
<dbReference type="AlphaFoldDB" id="A0A3B6ES94"/>
<dbReference type="FunFam" id="2.40.330.10:FF:000003">
    <property type="entry name" value="B3 domain-containing transcription factor FUS3"/>
    <property type="match status" value="1"/>
</dbReference>
<dbReference type="Pfam" id="PF02362">
    <property type="entry name" value="B3"/>
    <property type="match status" value="1"/>
</dbReference>
<protein>
    <recommendedName>
        <fullName evidence="7">TF-B3 domain-containing protein</fullName>
    </recommendedName>
</protein>
<dbReference type="Gramene" id="TraesARI3A03G01503070.1">
    <property type="protein sequence ID" value="TraesARI3A03G01503070.1"/>
    <property type="gene ID" value="TraesARI3A03G01503070"/>
</dbReference>
<feature type="compositionally biased region" description="Basic and acidic residues" evidence="6">
    <location>
        <begin position="660"/>
        <end position="672"/>
    </location>
</feature>
<feature type="compositionally biased region" description="Basic residues" evidence="6">
    <location>
        <begin position="392"/>
        <end position="402"/>
    </location>
</feature>
<organism evidence="8">
    <name type="scientific">Triticum aestivum</name>
    <name type="common">Wheat</name>
    <dbReference type="NCBI Taxonomy" id="4565"/>
    <lineage>
        <taxon>Eukaryota</taxon>
        <taxon>Viridiplantae</taxon>
        <taxon>Streptophyta</taxon>
        <taxon>Embryophyta</taxon>
        <taxon>Tracheophyta</taxon>
        <taxon>Spermatophyta</taxon>
        <taxon>Magnoliopsida</taxon>
        <taxon>Liliopsida</taxon>
        <taxon>Poales</taxon>
        <taxon>Poaceae</taxon>
        <taxon>BOP clade</taxon>
        <taxon>Pooideae</taxon>
        <taxon>Triticodae</taxon>
        <taxon>Triticeae</taxon>
        <taxon>Triticinae</taxon>
        <taxon>Triticum</taxon>
    </lineage>
</organism>
<dbReference type="Proteomes" id="UP000019116">
    <property type="component" value="Chromosome 3A"/>
</dbReference>
<dbReference type="OrthoDB" id="757982at2759"/>
<feature type="region of interest" description="Disordered" evidence="6">
    <location>
        <begin position="641"/>
        <end position="692"/>
    </location>
</feature>
<gene>
    <name evidence="8" type="primary">LOC123058993</name>
</gene>
<feature type="compositionally biased region" description="Polar residues" evidence="6">
    <location>
        <begin position="681"/>
        <end position="692"/>
    </location>
</feature>
<dbReference type="SUPFAM" id="SSF101936">
    <property type="entry name" value="DNA-binding pseudobarrel domain"/>
    <property type="match status" value="1"/>
</dbReference>
<evidence type="ECO:0000256" key="2">
    <source>
        <dbReference type="ARBA" id="ARBA00023015"/>
    </source>
</evidence>
<keyword evidence="4" id="KW-0804">Transcription</keyword>
<sequence>MDASAGSSPPRHSQGDAPRRGGPHRGKGPAVEIRQGEDDFMFAHDTFPALPDFPCLSSPSSSTFSSSSSSNSSSAFTRAVGAGGRGGESARGEPSEPAAAGDGMDDLSDIDHLLDFASINEDVPWDDEPLFPDVGMMLEDVISEQQQLQPPAGHGTAGRTASHAAAGGGEDAFMGGGGTGSAADDLPRFFMEWLKNNRDCISAEDLRSIRLRRSTIEAAAARLGGGRQGTMQLLKLILTWVQNHHLQKKRPRVGAMDQEALPAGGQLPSPGANPGYEFPAETGAAAATSWIPYQAFSPTGSYGGEAIYPFQQGCSTSSVGVSSQPFSPPAAPDMHAGAWPLQYAAFVPAGATSAGTQTYPMPPPGAVPQPFAAPGFAGQFPQRMEPAATREARKKRMARQRRLSCLQQQRSQQLNLSQIQTGGFPQEPSPRAAHSAPVTPPSSGWGGLWTQQAVQSQPHGQLMVQVPNPLSTKSNSSRQKQQKPSPDAAARPPSGGAATPQRPGQAAASDKQRQQGARTPAAAPAAGDKNPRFLLQKVLKQSDVGTLGRIVLPKKEAETHLPELKTGDGISIPIEDIGTSQVWSMRYRFWPNNKSRMYLLENTGDFVRSNELQEGDFIVLYSDVKSGKYLIRGVKVRAQQDLAKHKNASPEKGGASDVKAGGEDGGCKEKPPHGVRRSRQEAASMNQMAVSI</sequence>
<dbReference type="GeneID" id="123058993"/>
<reference evidence="8" key="1">
    <citation type="submission" date="2018-08" db="EMBL/GenBank/DDBJ databases">
        <authorList>
            <person name="Rossello M."/>
        </authorList>
    </citation>
    <scope>NUCLEOTIDE SEQUENCE [LARGE SCALE GENOMIC DNA]</scope>
    <source>
        <strain evidence="8">cv. Chinese Spring</strain>
    </source>
</reference>
<dbReference type="PANTHER" id="PTHR31140">
    <property type="entry name" value="B3 DOMAIN-CONTAINING TRANSCRIPTION FACTOR ABI3"/>
    <property type="match status" value="1"/>
</dbReference>
<accession>A0A3B6ES94</accession>
<feature type="compositionally biased region" description="Low complexity" evidence="6">
    <location>
        <begin position="403"/>
        <end position="420"/>
    </location>
</feature>
<keyword evidence="3" id="KW-0238">DNA-binding</keyword>
<dbReference type="EnsemblPlants" id="TraesCS3A02G417300.1">
    <property type="protein sequence ID" value="TraesCS3A02G417300.1"/>
    <property type="gene ID" value="TraesCS3A02G417300"/>
</dbReference>
<dbReference type="GO" id="GO:0005634">
    <property type="term" value="C:nucleus"/>
    <property type="evidence" value="ECO:0007669"/>
    <property type="project" value="UniProtKB-SubCell"/>
</dbReference>
<dbReference type="Gene3D" id="2.40.330.10">
    <property type="entry name" value="DNA-binding pseudobarrel domain"/>
    <property type="match status" value="1"/>
</dbReference>
<keyword evidence="9" id="KW-1185">Reference proteome</keyword>
<feature type="compositionally biased region" description="Polar residues" evidence="6">
    <location>
        <begin position="468"/>
        <end position="484"/>
    </location>
</feature>
<reference evidence="8" key="2">
    <citation type="submission" date="2018-10" db="UniProtKB">
        <authorList>
            <consortium name="EnsemblPlants"/>
        </authorList>
    </citation>
    <scope>IDENTIFICATION</scope>
</reference>
<evidence type="ECO:0000313" key="9">
    <source>
        <dbReference type="Proteomes" id="UP000019116"/>
    </source>
</evidence>
<dbReference type="PANTHER" id="PTHR31140:SF81">
    <property type="entry name" value="B3 DOMAIN-CONTAINING TRANSCRIPTION FACTOR ABI3"/>
    <property type="match status" value="1"/>
</dbReference>
<dbReference type="CDD" id="cd10015">
    <property type="entry name" value="BfiI_C_EcoRII_N_B3"/>
    <property type="match status" value="1"/>
</dbReference>
<dbReference type="Gramene" id="TraesROB_scaffold_051294_01G000200.1">
    <property type="protein sequence ID" value="TraesROB_scaffold_051294_01G000200.1"/>
    <property type="gene ID" value="TraesROB_scaffold_051294_01G000200"/>
</dbReference>
<evidence type="ECO:0000256" key="5">
    <source>
        <dbReference type="ARBA" id="ARBA00023242"/>
    </source>
</evidence>
<dbReference type="GO" id="GO:0003700">
    <property type="term" value="F:DNA-binding transcription factor activity"/>
    <property type="evidence" value="ECO:0007669"/>
    <property type="project" value="InterPro"/>
</dbReference>
<dbReference type="PROSITE" id="PS50863">
    <property type="entry name" value="B3"/>
    <property type="match status" value="1"/>
</dbReference>
<dbReference type="SMR" id="A0A3B6ES94"/>
<feature type="compositionally biased region" description="Low complexity" evidence="6">
    <location>
        <begin position="514"/>
        <end position="527"/>
    </location>
</feature>
<feature type="region of interest" description="Disordered" evidence="6">
    <location>
        <begin position="465"/>
        <end position="530"/>
    </location>
</feature>
<dbReference type="RefSeq" id="XP_044337593.1">
    <property type="nucleotide sequence ID" value="XM_044481658.1"/>
</dbReference>
<dbReference type="Gramene" id="TraesCS3A02G417300.1">
    <property type="protein sequence ID" value="TraesCS3A02G417300.1"/>
    <property type="gene ID" value="TraesCS3A02G417300"/>
</dbReference>
<dbReference type="GO" id="GO:0003677">
    <property type="term" value="F:DNA binding"/>
    <property type="evidence" value="ECO:0007669"/>
    <property type="project" value="UniProtKB-KW"/>
</dbReference>
<dbReference type="Gramene" id="TraesWEE_scaffold_053188_01G000200.1">
    <property type="protein sequence ID" value="TraesWEE_scaffold_053188_01G000200.1"/>
    <property type="gene ID" value="TraesWEE_scaffold_053188_01G000200"/>
</dbReference>
<evidence type="ECO:0000256" key="6">
    <source>
        <dbReference type="SAM" id="MobiDB-lite"/>
    </source>
</evidence>
<keyword evidence="2" id="KW-0805">Transcription regulation</keyword>
<feature type="region of interest" description="Disordered" evidence="6">
    <location>
        <begin position="1"/>
        <end position="106"/>
    </location>
</feature>
<dbReference type="InterPro" id="IPR044800">
    <property type="entry name" value="LEC2-like"/>
</dbReference>
<feature type="region of interest" description="Disordered" evidence="6">
    <location>
        <begin position="385"/>
        <end position="448"/>
    </location>
</feature>
<dbReference type="SMART" id="SM01019">
    <property type="entry name" value="B3"/>
    <property type="match status" value="1"/>
</dbReference>
<dbReference type="Gramene" id="TraesCLE_scaffold_057812_01G000200.1">
    <property type="protein sequence ID" value="TraesCLE_scaffold_057812_01G000200.1"/>
    <property type="gene ID" value="TraesCLE_scaffold_057812_01G000200"/>
</dbReference>
<evidence type="ECO:0000256" key="4">
    <source>
        <dbReference type="ARBA" id="ARBA00023163"/>
    </source>
</evidence>
<feature type="region of interest" description="Disordered" evidence="6">
    <location>
        <begin position="145"/>
        <end position="171"/>
    </location>
</feature>
<evidence type="ECO:0000259" key="7">
    <source>
        <dbReference type="PROSITE" id="PS50863"/>
    </source>
</evidence>
<feature type="domain" description="TF-B3" evidence="7">
    <location>
        <begin position="535"/>
        <end position="637"/>
    </location>
</feature>
<proteinExistence type="predicted"/>
<dbReference type="InterPro" id="IPR015300">
    <property type="entry name" value="DNA-bd_pseudobarrel_sf"/>
</dbReference>
<evidence type="ECO:0000256" key="3">
    <source>
        <dbReference type="ARBA" id="ARBA00023125"/>
    </source>
</evidence>
<dbReference type="InterPro" id="IPR003340">
    <property type="entry name" value="B3_DNA-bd"/>
</dbReference>
<feature type="compositionally biased region" description="Polar residues" evidence="6">
    <location>
        <begin position="1"/>
        <end position="11"/>
    </location>
</feature>
<dbReference type="STRING" id="4565.A0A3B6ES94"/>
<feature type="compositionally biased region" description="Low complexity" evidence="6">
    <location>
        <begin position="57"/>
        <end position="74"/>
    </location>
</feature>
<evidence type="ECO:0000313" key="8">
    <source>
        <dbReference type="EnsemblPlants" id="TraesCS3A02G417300.1"/>
    </source>
</evidence>
<evidence type="ECO:0000256" key="1">
    <source>
        <dbReference type="ARBA" id="ARBA00004123"/>
    </source>
</evidence>
<dbReference type="OMA" id="INSCAMS"/>